<dbReference type="EMBL" id="BSBO01000051">
    <property type="protein sequence ID" value="GLG06191.1"/>
    <property type="molecule type" value="Genomic_DNA"/>
</dbReference>
<evidence type="ECO:0000313" key="3">
    <source>
        <dbReference type="Proteomes" id="UP001145145"/>
    </source>
</evidence>
<keyword evidence="1" id="KW-0472">Membrane</keyword>
<evidence type="ECO:0000313" key="2">
    <source>
        <dbReference type="EMBL" id="GLG06191.1"/>
    </source>
</evidence>
<keyword evidence="1" id="KW-0812">Transmembrane</keyword>
<dbReference type="RefSeq" id="WP_281874218.1">
    <property type="nucleotide sequence ID" value="NZ_BSBO01000051.1"/>
</dbReference>
<evidence type="ECO:0000256" key="1">
    <source>
        <dbReference type="SAM" id="Phobius"/>
    </source>
</evidence>
<proteinExistence type="predicted"/>
<keyword evidence="3" id="KW-1185">Reference proteome</keyword>
<feature type="transmembrane region" description="Helical" evidence="1">
    <location>
        <begin position="38"/>
        <end position="59"/>
    </location>
</feature>
<dbReference type="Proteomes" id="UP001145145">
    <property type="component" value="Unassembled WGS sequence"/>
</dbReference>
<feature type="transmembrane region" description="Helical" evidence="1">
    <location>
        <begin position="139"/>
        <end position="163"/>
    </location>
</feature>
<comment type="caution">
    <text evidence="2">The sequence shown here is derived from an EMBL/GenBank/DDBJ whole genome shotgun (WGS) entry which is preliminary data.</text>
</comment>
<feature type="transmembrane region" description="Helical" evidence="1">
    <location>
        <begin position="97"/>
        <end position="118"/>
    </location>
</feature>
<feature type="transmembrane region" description="Helical" evidence="1">
    <location>
        <begin position="175"/>
        <end position="193"/>
    </location>
</feature>
<reference evidence="2 3" key="1">
    <citation type="journal article" date="2023" name="Int. J. Syst. Evol. Microbiol.">
        <title>Sellimonas catena sp. nov., isolated from human faeces.</title>
        <authorList>
            <person name="Hisatomi A."/>
            <person name="Ohkuma M."/>
            <person name="Sakamoto M."/>
        </authorList>
    </citation>
    <scope>NUCLEOTIDE SEQUENCE [LARGE SCALE GENOMIC DNA]</scope>
    <source>
        <strain evidence="2 3">12EGH17</strain>
    </source>
</reference>
<feature type="transmembrane region" description="Helical" evidence="1">
    <location>
        <begin position="12"/>
        <end position="32"/>
    </location>
</feature>
<gene>
    <name evidence="2" type="ORF">Selli1_33650</name>
</gene>
<keyword evidence="1" id="KW-1133">Transmembrane helix</keyword>
<accession>A0A9W6FG09</accession>
<dbReference type="AlphaFoldDB" id="A0A9W6FG09"/>
<feature type="transmembrane region" description="Helical" evidence="1">
    <location>
        <begin position="71"/>
        <end position="91"/>
    </location>
</feature>
<name>A0A9W6FG09_9FIRM</name>
<sequence>MLKKNEKKGLIIYLGTVFGITLLMGFLVRAAFQNNQPVSIYAGVQMLYPAMGVIIAVFFTRKDLFQKMKRIYWTYLIAGVVSILALVLYTFSGSSLSTMMISIAVTIGALLMFVWIFLMDSPTRNASGFGLGNKNVRTFIKYVLLFLAFQIMDIVVSTVYLFLIGELAFSDLSQMIQSAPSTAAVFIVKLFLLTQTSHIDFAYAP</sequence>
<protein>
    <submittedName>
        <fullName evidence="2">Uncharacterized protein</fullName>
    </submittedName>
</protein>
<organism evidence="2 3">
    <name type="scientific">Sellimonas catena</name>
    <dbReference type="NCBI Taxonomy" id="2994035"/>
    <lineage>
        <taxon>Bacteria</taxon>
        <taxon>Bacillati</taxon>
        <taxon>Bacillota</taxon>
        <taxon>Clostridia</taxon>
        <taxon>Lachnospirales</taxon>
        <taxon>Lachnospiraceae</taxon>
        <taxon>Sellimonas</taxon>
    </lineage>
</organism>